<keyword evidence="1" id="KW-0732">Signal</keyword>
<dbReference type="Proteomes" id="UP000775547">
    <property type="component" value="Unassembled WGS sequence"/>
</dbReference>
<dbReference type="EMBL" id="JABCKV010003772">
    <property type="protein sequence ID" value="KAG5634449.1"/>
    <property type="molecule type" value="Genomic_DNA"/>
</dbReference>
<evidence type="ECO:0000256" key="1">
    <source>
        <dbReference type="SAM" id="SignalP"/>
    </source>
</evidence>
<organism evidence="2 3">
    <name type="scientific">Asterophora parasitica</name>
    <dbReference type="NCBI Taxonomy" id="117018"/>
    <lineage>
        <taxon>Eukaryota</taxon>
        <taxon>Fungi</taxon>
        <taxon>Dikarya</taxon>
        <taxon>Basidiomycota</taxon>
        <taxon>Agaricomycotina</taxon>
        <taxon>Agaricomycetes</taxon>
        <taxon>Agaricomycetidae</taxon>
        <taxon>Agaricales</taxon>
        <taxon>Tricholomatineae</taxon>
        <taxon>Lyophyllaceae</taxon>
        <taxon>Asterophora</taxon>
    </lineage>
</organism>
<gene>
    <name evidence="2" type="ORF">DXG03_005883</name>
</gene>
<sequence>MLTLLTTSQSTAAALAHVLDLVDLVPLTASISVTPGVAQTFPSMVQATTTMIPLPTDLSNLPAFLEAYKAQAAADAKAETEA</sequence>
<keyword evidence="3" id="KW-1185">Reference proteome</keyword>
<name>A0A9P7FMA3_9AGAR</name>
<feature type="chain" id="PRO_5040123812" evidence="1">
    <location>
        <begin position="17"/>
        <end position="82"/>
    </location>
</feature>
<proteinExistence type="predicted"/>
<evidence type="ECO:0000313" key="2">
    <source>
        <dbReference type="EMBL" id="KAG5634449.1"/>
    </source>
</evidence>
<protein>
    <submittedName>
        <fullName evidence="2">Uncharacterized protein</fullName>
    </submittedName>
</protein>
<comment type="caution">
    <text evidence="2">The sequence shown here is derived from an EMBL/GenBank/DDBJ whole genome shotgun (WGS) entry which is preliminary data.</text>
</comment>
<dbReference type="AlphaFoldDB" id="A0A9P7FMA3"/>
<evidence type="ECO:0000313" key="3">
    <source>
        <dbReference type="Proteomes" id="UP000775547"/>
    </source>
</evidence>
<reference evidence="2" key="1">
    <citation type="submission" date="2020-07" db="EMBL/GenBank/DDBJ databases">
        <authorList>
            <person name="Nieuwenhuis M."/>
            <person name="Van De Peppel L.J.J."/>
        </authorList>
    </citation>
    <scope>NUCLEOTIDE SEQUENCE</scope>
    <source>
        <strain evidence="2">AP01</strain>
        <tissue evidence="2">Mycelium</tissue>
    </source>
</reference>
<reference evidence="2" key="2">
    <citation type="submission" date="2021-10" db="EMBL/GenBank/DDBJ databases">
        <title>Phylogenomics reveals ancestral predisposition of the termite-cultivated fungus Termitomyces towards a domesticated lifestyle.</title>
        <authorList>
            <person name="Auxier B."/>
            <person name="Grum-Grzhimaylo A."/>
            <person name="Cardenas M.E."/>
            <person name="Lodge J.D."/>
            <person name="Laessoe T."/>
            <person name="Pedersen O."/>
            <person name="Smith M.E."/>
            <person name="Kuyper T.W."/>
            <person name="Franco-Molano E.A."/>
            <person name="Baroni T.J."/>
            <person name="Aanen D.K."/>
        </authorList>
    </citation>
    <scope>NUCLEOTIDE SEQUENCE</scope>
    <source>
        <strain evidence="2">AP01</strain>
        <tissue evidence="2">Mycelium</tissue>
    </source>
</reference>
<feature type="signal peptide" evidence="1">
    <location>
        <begin position="1"/>
        <end position="16"/>
    </location>
</feature>
<accession>A0A9P7FMA3</accession>